<keyword evidence="8" id="KW-1185">Reference proteome</keyword>
<evidence type="ECO:0000256" key="1">
    <source>
        <dbReference type="ARBA" id="ARBA00004141"/>
    </source>
</evidence>
<feature type="transmembrane region" description="Helical" evidence="6">
    <location>
        <begin position="275"/>
        <end position="295"/>
    </location>
</feature>
<keyword evidence="2 6" id="KW-0812">Transmembrane</keyword>
<comment type="caution">
    <text evidence="7">The sequence shown here is derived from an EMBL/GenBank/DDBJ whole genome shotgun (WGS) entry which is preliminary data.</text>
</comment>
<keyword evidence="4 6" id="KW-0472">Membrane</keyword>
<dbReference type="SUPFAM" id="SSF81321">
    <property type="entry name" value="Family A G protein-coupled receptor-like"/>
    <property type="match status" value="1"/>
</dbReference>
<proteinExistence type="predicted"/>
<dbReference type="EMBL" id="CAICTM010000287">
    <property type="protein sequence ID" value="CAB9506996.1"/>
    <property type="molecule type" value="Genomic_DNA"/>
</dbReference>
<comment type="subcellular location">
    <subcellularLocation>
        <location evidence="1">Membrane</location>
        <topology evidence="1">Multi-pass membrane protein</topology>
    </subcellularLocation>
</comment>
<feature type="transmembrane region" description="Helical" evidence="6">
    <location>
        <begin position="301"/>
        <end position="320"/>
    </location>
</feature>
<feature type="region of interest" description="Disordered" evidence="5">
    <location>
        <begin position="355"/>
        <end position="411"/>
    </location>
</feature>
<keyword evidence="3 6" id="KW-1133">Transmembrane helix</keyword>
<feature type="transmembrane region" description="Helical" evidence="6">
    <location>
        <begin position="188"/>
        <end position="217"/>
    </location>
</feature>
<evidence type="ECO:0000256" key="6">
    <source>
        <dbReference type="SAM" id="Phobius"/>
    </source>
</evidence>
<feature type="transmembrane region" description="Helical" evidence="6">
    <location>
        <begin position="48"/>
        <end position="68"/>
    </location>
</feature>
<evidence type="ECO:0000313" key="7">
    <source>
        <dbReference type="EMBL" id="CAB9506996.1"/>
    </source>
</evidence>
<name>A0A9N8HAA6_9STRA</name>
<dbReference type="AlphaFoldDB" id="A0A9N8HAA6"/>
<reference evidence="7" key="1">
    <citation type="submission" date="2020-06" db="EMBL/GenBank/DDBJ databases">
        <authorList>
            <consortium name="Plant Systems Biology data submission"/>
        </authorList>
    </citation>
    <scope>NUCLEOTIDE SEQUENCE</scope>
    <source>
        <strain evidence="7">D6</strain>
    </source>
</reference>
<sequence>MASKQDPIHLANVYVPKVAAFLSLVSSHVIIREVLLDAKQSSRSTPPIAKALLAISLSDVVFSIGWFLTTWPSPRDLDYLQGTNVGTIGTCTAQGFFLQLGLVASLSFNLTLATFYLLIVKYSYRNCHLQKLERWIYPGCGILALVTAVVPLPLQGYNNALEACWIAPHPFNCEFGPEDPPCTRGHHAALLVVALMILPVFLVIVTTASIMISIYCADRKLEQRNSRYLFTSSTTATITASNTPSTMPRRLSSGVSTTSQANLDRRRSQLLAQQGIYYVAAFLCAYIPALLTGIIPSILVSLIGSSLLALQGFFNLLVFMRKNRVMQTPEGKLANRVLYCCLCWGNQGGSSNARWTFSGSRGSTSRARRENAASRENIEQGGVQQQPTTELAGAKEEATGNEAATALHEQPQLLSSEVDVFDDAMIEKGLEPEFYSESNDPSY</sequence>
<dbReference type="Gene3D" id="1.20.1070.10">
    <property type="entry name" value="Rhodopsin 7-helix transmembrane proteins"/>
    <property type="match status" value="1"/>
</dbReference>
<dbReference type="GO" id="GO:0005886">
    <property type="term" value="C:plasma membrane"/>
    <property type="evidence" value="ECO:0007669"/>
    <property type="project" value="TreeGrafter"/>
</dbReference>
<dbReference type="GO" id="GO:0007189">
    <property type="term" value="P:adenylate cyclase-activating G protein-coupled receptor signaling pathway"/>
    <property type="evidence" value="ECO:0007669"/>
    <property type="project" value="TreeGrafter"/>
</dbReference>
<feature type="compositionally biased region" description="Basic and acidic residues" evidence="5">
    <location>
        <begin position="367"/>
        <end position="378"/>
    </location>
</feature>
<dbReference type="PANTHER" id="PTHR23112">
    <property type="entry name" value="G PROTEIN-COUPLED RECEPTOR 157-RELATED"/>
    <property type="match status" value="1"/>
</dbReference>
<dbReference type="GO" id="GO:0004930">
    <property type="term" value="F:G protein-coupled receptor activity"/>
    <property type="evidence" value="ECO:0007669"/>
    <property type="project" value="TreeGrafter"/>
</dbReference>
<dbReference type="PANTHER" id="PTHR23112:SF0">
    <property type="entry name" value="TRANSMEMBRANE PROTEIN 116"/>
    <property type="match status" value="1"/>
</dbReference>
<feature type="transmembrane region" description="Helical" evidence="6">
    <location>
        <begin position="135"/>
        <end position="154"/>
    </location>
</feature>
<evidence type="ECO:0008006" key="9">
    <source>
        <dbReference type="Google" id="ProtNLM"/>
    </source>
</evidence>
<dbReference type="Proteomes" id="UP001153069">
    <property type="component" value="Unassembled WGS sequence"/>
</dbReference>
<feature type="region of interest" description="Disordered" evidence="5">
    <location>
        <begin position="240"/>
        <end position="259"/>
    </location>
</feature>
<gene>
    <name evidence="7" type="ORF">SEMRO_288_G108770.1</name>
</gene>
<protein>
    <recommendedName>
        <fullName evidence="9">G-protein coupled receptors family 1 profile domain-containing protein</fullName>
    </recommendedName>
</protein>
<evidence type="ECO:0000313" key="8">
    <source>
        <dbReference type="Proteomes" id="UP001153069"/>
    </source>
</evidence>
<evidence type="ECO:0000256" key="3">
    <source>
        <dbReference type="ARBA" id="ARBA00022989"/>
    </source>
</evidence>
<feature type="transmembrane region" description="Helical" evidence="6">
    <location>
        <begin position="102"/>
        <end position="123"/>
    </location>
</feature>
<evidence type="ECO:0000256" key="5">
    <source>
        <dbReference type="SAM" id="MobiDB-lite"/>
    </source>
</evidence>
<organism evidence="7 8">
    <name type="scientific">Seminavis robusta</name>
    <dbReference type="NCBI Taxonomy" id="568900"/>
    <lineage>
        <taxon>Eukaryota</taxon>
        <taxon>Sar</taxon>
        <taxon>Stramenopiles</taxon>
        <taxon>Ochrophyta</taxon>
        <taxon>Bacillariophyta</taxon>
        <taxon>Bacillariophyceae</taxon>
        <taxon>Bacillariophycidae</taxon>
        <taxon>Naviculales</taxon>
        <taxon>Naviculaceae</taxon>
        <taxon>Seminavis</taxon>
    </lineage>
</organism>
<accession>A0A9N8HAA6</accession>
<evidence type="ECO:0000256" key="2">
    <source>
        <dbReference type="ARBA" id="ARBA00022692"/>
    </source>
</evidence>
<evidence type="ECO:0000256" key="4">
    <source>
        <dbReference type="ARBA" id="ARBA00023136"/>
    </source>
</evidence>